<feature type="domain" description="Saccharopine dehydrogenase NADP binding" evidence="1">
    <location>
        <begin position="5"/>
        <end position="102"/>
    </location>
</feature>
<comment type="caution">
    <text evidence="2">The sequence shown here is derived from an EMBL/GenBank/DDBJ whole genome shotgun (WGS) entry which is preliminary data.</text>
</comment>
<dbReference type="PANTHER" id="PTHR43781">
    <property type="entry name" value="SACCHAROPINE DEHYDROGENASE"/>
    <property type="match status" value="1"/>
</dbReference>
<name>A0A7K3MDU8_9ACTN</name>
<gene>
    <name evidence="2" type="ORF">F7O44_26255</name>
</gene>
<reference evidence="2 3" key="1">
    <citation type="submission" date="2019-11" db="EMBL/GenBank/DDBJ databases">
        <authorList>
            <person name="Li X.-J."/>
            <person name="Feng X.-M."/>
        </authorList>
    </citation>
    <scope>NUCLEOTIDE SEQUENCE [LARGE SCALE GENOMIC DNA]</scope>
    <source>
        <strain evidence="2 3">XMNu-373</strain>
    </source>
</reference>
<dbReference type="RefSeq" id="WP_162453306.1">
    <property type="nucleotide sequence ID" value="NZ_WLZY01000013.1"/>
</dbReference>
<dbReference type="InterPro" id="IPR005097">
    <property type="entry name" value="Sacchrp_dh_NADP-bd"/>
</dbReference>
<evidence type="ECO:0000313" key="3">
    <source>
        <dbReference type="Proteomes" id="UP000460435"/>
    </source>
</evidence>
<protein>
    <submittedName>
        <fullName evidence="2">NAD(P)H-binding protein</fullName>
    </submittedName>
</protein>
<evidence type="ECO:0000313" key="2">
    <source>
        <dbReference type="EMBL" id="NDL60588.1"/>
    </source>
</evidence>
<dbReference type="Gene3D" id="3.40.50.720">
    <property type="entry name" value="NAD(P)-binding Rossmann-like Domain"/>
    <property type="match status" value="1"/>
</dbReference>
<dbReference type="Proteomes" id="UP000460435">
    <property type="component" value="Unassembled WGS sequence"/>
</dbReference>
<organism evidence="2 3">
    <name type="scientific">Phytoactinopolyspora mesophila</name>
    <dbReference type="NCBI Taxonomy" id="2650750"/>
    <lineage>
        <taxon>Bacteria</taxon>
        <taxon>Bacillati</taxon>
        <taxon>Actinomycetota</taxon>
        <taxon>Actinomycetes</taxon>
        <taxon>Jiangellales</taxon>
        <taxon>Jiangellaceae</taxon>
        <taxon>Phytoactinopolyspora</taxon>
    </lineage>
</organism>
<sequence length="336" mass="35744">MDRKVLVYGAYGHTGRFVVAELLRRGFLPVLSGRNQAALEALSGRFPGSEIRPATIDDEASLRDAVGGVSVVVNCAGPFLDTAISVATAAVGAGVHYLDVAAEQAAVQGVYRAHEDLGWPADVAVIPAMAFYGGLADLLASAVMGDWDTVDRISVAVGLDRWWPTQGTRITGRRNTAARLVVDHGRLIPAPAPPPVLHWDFPGAIGPQTVVGTPFTEIITMTRHLNASQIDTYLTTNALEDILDPATPAPRAVDDSGRSAQQFVVDVVLRRGEQQRRISAEGRDIYAVTAPLVVEAVQRLSDGRTQISGAAAPGEVFDPADFLGALSPRHLTIRPH</sequence>
<proteinExistence type="predicted"/>
<dbReference type="EMBL" id="WLZY01000013">
    <property type="protein sequence ID" value="NDL60588.1"/>
    <property type="molecule type" value="Genomic_DNA"/>
</dbReference>
<dbReference type="Pfam" id="PF03435">
    <property type="entry name" value="Sacchrp_dh_NADP"/>
    <property type="match status" value="1"/>
</dbReference>
<accession>A0A7K3MDU8</accession>
<dbReference type="InterPro" id="IPR036291">
    <property type="entry name" value="NAD(P)-bd_dom_sf"/>
</dbReference>
<dbReference type="PANTHER" id="PTHR43781:SF1">
    <property type="entry name" value="SACCHAROPINE DEHYDROGENASE"/>
    <property type="match status" value="1"/>
</dbReference>
<dbReference type="AlphaFoldDB" id="A0A7K3MDU8"/>
<keyword evidence="3" id="KW-1185">Reference proteome</keyword>
<evidence type="ECO:0000259" key="1">
    <source>
        <dbReference type="Pfam" id="PF03435"/>
    </source>
</evidence>
<dbReference type="SUPFAM" id="SSF51735">
    <property type="entry name" value="NAD(P)-binding Rossmann-fold domains"/>
    <property type="match status" value="1"/>
</dbReference>